<dbReference type="Pfam" id="PF13188">
    <property type="entry name" value="PAS_8"/>
    <property type="match status" value="1"/>
</dbReference>
<dbReference type="Pfam" id="PF02518">
    <property type="entry name" value="HATPase_c"/>
    <property type="match status" value="1"/>
</dbReference>
<evidence type="ECO:0000256" key="3">
    <source>
        <dbReference type="ARBA" id="ARBA00022553"/>
    </source>
</evidence>
<dbReference type="InterPro" id="IPR036097">
    <property type="entry name" value="HisK_dim/P_sf"/>
</dbReference>
<sequence length="524" mass="58584">MKRPKEIHFSEAHWKSLLYFSAYRFFLAGLLFVVSLVNPASFQPFSINQVRAITGGYFLAMAIALISARVFRRHFNWQVSLQVLADIAVFITLIHFNGELFGSLGVMLLVTLAGAGLVGQGRLVLFYAAMATLSVLLEQTYRGLVTGFVLGDFFQTGLFCIGFFGVAVTAHLLARRVITNEALARQRGIDLHNQMLVSQRVIEEMQDGILVLKRDGMIWQHNPRACELLGLGDPTGRLLADYSSELSRSFVNWCAMPSDAYVLVRAPASGMRLQARFLATDSLGQDVLVFLEDMERVQTQARQIKLAALGRLTGSIAHEIRNPLSAIQHASELLAETQNDPVSERLLRIVIENTQRVERIVSDVLAVGRRDRLHRELIDLRQMLPLFVEEYSIKENVAMDTVRQEVSGLGMLCFDRSHFHQVLWNLAGNALRHSHQEACSILLRVKDGVRKGTVEFHVIDDGPGVEESLREQIFEPFFTTHSRGTGLGLYIARELCEANGAQLDLVPSETGADFCIVGRNDECQ</sequence>
<dbReference type="PANTHER" id="PTHR43065:SF52">
    <property type="entry name" value="SENSOR PROTEIN KINASE PILS"/>
    <property type="match status" value="1"/>
</dbReference>
<feature type="transmembrane region" description="Helical" evidence="4">
    <location>
        <begin position="21"/>
        <end position="38"/>
    </location>
</feature>
<proteinExistence type="predicted"/>
<dbReference type="SUPFAM" id="SSF55874">
    <property type="entry name" value="ATPase domain of HSP90 chaperone/DNA topoisomerase II/histidine kinase"/>
    <property type="match status" value="1"/>
</dbReference>
<keyword evidence="6" id="KW-0808">Transferase</keyword>
<keyword evidence="4" id="KW-1133">Transmembrane helix</keyword>
<keyword evidence="3" id="KW-0597">Phosphoprotein</keyword>
<evidence type="ECO:0000256" key="2">
    <source>
        <dbReference type="ARBA" id="ARBA00012438"/>
    </source>
</evidence>
<reference evidence="7" key="1">
    <citation type="submission" date="2024-06" db="EMBL/GenBank/DDBJ databases">
        <title>Radixoralia hellwigii gen. nov., sp nov., isolated from a root canal in the human oral cavity.</title>
        <authorList>
            <person name="Bartsch S."/>
            <person name="Wittmer A."/>
            <person name="Schulz A.-K."/>
            <person name="Neumann-Schaal M."/>
            <person name="Wolf J."/>
            <person name="Gronow S."/>
            <person name="Tennert C."/>
            <person name="Haecker G."/>
            <person name="Cieplik F."/>
            <person name="Al-Ahmad A."/>
        </authorList>
    </citation>
    <scope>NUCLEOTIDE SEQUENCE [LARGE SCALE GENOMIC DNA]</scope>
    <source>
        <strain evidence="7">Wk13</strain>
    </source>
</reference>
<name>A0ABV4UC23_9RHOO</name>
<feature type="transmembrane region" description="Helical" evidence="4">
    <location>
        <begin position="50"/>
        <end position="68"/>
    </location>
</feature>
<dbReference type="Gene3D" id="1.10.287.130">
    <property type="match status" value="1"/>
</dbReference>
<comment type="caution">
    <text evidence="6">The sequence shown here is derived from an EMBL/GenBank/DDBJ whole genome shotgun (WGS) entry which is preliminary data.</text>
</comment>
<dbReference type="SMART" id="SM00387">
    <property type="entry name" value="HATPase_c"/>
    <property type="match status" value="1"/>
</dbReference>
<gene>
    <name evidence="6" type="ORF">ABCS64_01085</name>
</gene>
<evidence type="ECO:0000313" key="7">
    <source>
        <dbReference type="Proteomes" id="UP001574673"/>
    </source>
</evidence>
<dbReference type="SUPFAM" id="SSF47384">
    <property type="entry name" value="Homodimeric domain of signal transducing histidine kinase"/>
    <property type="match status" value="1"/>
</dbReference>
<dbReference type="InterPro" id="IPR003594">
    <property type="entry name" value="HATPase_dom"/>
</dbReference>
<dbReference type="EMBL" id="JBEUWX010000001">
    <property type="protein sequence ID" value="MFA9948931.1"/>
    <property type="molecule type" value="Genomic_DNA"/>
</dbReference>
<keyword evidence="6" id="KW-0418">Kinase</keyword>
<dbReference type="InterPro" id="IPR003661">
    <property type="entry name" value="HisK_dim/P_dom"/>
</dbReference>
<comment type="catalytic activity">
    <reaction evidence="1">
        <text>ATP + protein L-histidine = ADP + protein N-phospho-L-histidine.</text>
        <dbReference type="EC" id="2.7.13.3"/>
    </reaction>
</comment>
<feature type="transmembrane region" description="Helical" evidence="4">
    <location>
        <begin position="123"/>
        <end position="141"/>
    </location>
</feature>
<dbReference type="PRINTS" id="PR00344">
    <property type="entry name" value="BCTRLSENSOR"/>
</dbReference>
<dbReference type="CDD" id="cd00075">
    <property type="entry name" value="HATPase"/>
    <property type="match status" value="1"/>
</dbReference>
<dbReference type="SMART" id="SM00388">
    <property type="entry name" value="HisKA"/>
    <property type="match status" value="1"/>
</dbReference>
<feature type="transmembrane region" description="Helical" evidence="4">
    <location>
        <begin position="100"/>
        <end position="118"/>
    </location>
</feature>
<dbReference type="InterPro" id="IPR036890">
    <property type="entry name" value="HATPase_C_sf"/>
</dbReference>
<dbReference type="InterPro" id="IPR005467">
    <property type="entry name" value="His_kinase_dom"/>
</dbReference>
<dbReference type="Pfam" id="PF00512">
    <property type="entry name" value="HisKA"/>
    <property type="match status" value="1"/>
</dbReference>
<dbReference type="PANTHER" id="PTHR43065">
    <property type="entry name" value="SENSOR HISTIDINE KINASE"/>
    <property type="match status" value="1"/>
</dbReference>
<dbReference type="RefSeq" id="WP_418890096.1">
    <property type="nucleotide sequence ID" value="NZ_JBEUWX010000001.1"/>
</dbReference>
<evidence type="ECO:0000256" key="4">
    <source>
        <dbReference type="SAM" id="Phobius"/>
    </source>
</evidence>
<accession>A0ABV4UC23</accession>
<dbReference type="Proteomes" id="UP001574673">
    <property type="component" value="Unassembled WGS sequence"/>
</dbReference>
<dbReference type="Gene3D" id="3.30.565.10">
    <property type="entry name" value="Histidine kinase-like ATPase, C-terminal domain"/>
    <property type="match status" value="1"/>
</dbReference>
<evidence type="ECO:0000259" key="5">
    <source>
        <dbReference type="PROSITE" id="PS50109"/>
    </source>
</evidence>
<protein>
    <recommendedName>
        <fullName evidence="2">histidine kinase</fullName>
        <ecNumber evidence="2">2.7.13.3</ecNumber>
    </recommendedName>
</protein>
<evidence type="ECO:0000256" key="1">
    <source>
        <dbReference type="ARBA" id="ARBA00000085"/>
    </source>
</evidence>
<organism evidence="6 7">
    <name type="scientific">Dentiradicibacter hellwigii</name>
    <dbReference type="NCBI Taxonomy" id="3149053"/>
    <lineage>
        <taxon>Bacteria</taxon>
        <taxon>Pseudomonadati</taxon>
        <taxon>Pseudomonadota</taxon>
        <taxon>Betaproteobacteria</taxon>
        <taxon>Rhodocyclales</taxon>
        <taxon>Rhodocyclaceae</taxon>
        <taxon>Dentiradicibacter</taxon>
    </lineage>
</organism>
<keyword evidence="4" id="KW-0812">Transmembrane</keyword>
<dbReference type="EC" id="2.7.13.3" evidence="2"/>
<feature type="domain" description="Histidine kinase" evidence="5">
    <location>
        <begin position="315"/>
        <end position="516"/>
    </location>
</feature>
<keyword evidence="7" id="KW-1185">Reference proteome</keyword>
<evidence type="ECO:0000313" key="6">
    <source>
        <dbReference type="EMBL" id="MFA9948931.1"/>
    </source>
</evidence>
<dbReference type="GO" id="GO:0016301">
    <property type="term" value="F:kinase activity"/>
    <property type="evidence" value="ECO:0007669"/>
    <property type="project" value="UniProtKB-KW"/>
</dbReference>
<keyword evidence="4" id="KW-0472">Membrane</keyword>
<dbReference type="CDD" id="cd00082">
    <property type="entry name" value="HisKA"/>
    <property type="match status" value="1"/>
</dbReference>
<dbReference type="InterPro" id="IPR004358">
    <property type="entry name" value="Sig_transdc_His_kin-like_C"/>
</dbReference>
<dbReference type="InterPro" id="IPR000014">
    <property type="entry name" value="PAS"/>
</dbReference>
<feature type="transmembrane region" description="Helical" evidence="4">
    <location>
        <begin position="153"/>
        <end position="174"/>
    </location>
</feature>
<dbReference type="Pfam" id="PF25323">
    <property type="entry name" value="6TM_PilS"/>
    <property type="match status" value="1"/>
</dbReference>
<dbReference type="PROSITE" id="PS50109">
    <property type="entry name" value="HIS_KIN"/>
    <property type="match status" value="1"/>
</dbReference>